<evidence type="ECO:0000313" key="5">
    <source>
        <dbReference type="EMBL" id="RHN67927.1"/>
    </source>
</evidence>
<dbReference type="Pfam" id="PF23247">
    <property type="entry name" value="LRR_RPS2"/>
    <property type="match status" value="3"/>
</dbReference>
<keyword evidence="3" id="KW-1133">Transmembrane helix</keyword>
<dbReference type="Gene3D" id="3.80.10.10">
    <property type="entry name" value="Ribonuclease Inhibitor"/>
    <property type="match status" value="1"/>
</dbReference>
<protein>
    <submittedName>
        <fullName evidence="5">Putative leucine-rich repeat domain, L domain-containing protein</fullName>
    </submittedName>
</protein>
<evidence type="ECO:0000256" key="1">
    <source>
        <dbReference type="ARBA" id="ARBA00022821"/>
    </source>
</evidence>
<reference evidence="5" key="1">
    <citation type="journal article" date="2018" name="Nat. Plants">
        <title>Whole-genome landscape of Medicago truncatula symbiotic genes.</title>
        <authorList>
            <person name="Pecrix Y."/>
            <person name="Gamas P."/>
            <person name="Carrere S."/>
        </authorList>
    </citation>
    <scope>NUCLEOTIDE SEQUENCE</scope>
    <source>
        <tissue evidence="5">Leaves</tissue>
    </source>
</reference>
<feature type="domain" description="Disease resistance protein At4g27190-like leucine-rich repeats" evidence="4">
    <location>
        <begin position="20"/>
        <end position="130"/>
    </location>
</feature>
<feature type="region of interest" description="Disordered" evidence="2">
    <location>
        <begin position="502"/>
        <end position="542"/>
    </location>
</feature>
<feature type="transmembrane region" description="Helical" evidence="3">
    <location>
        <begin position="571"/>
        <end position="591"/>
    </location>
</feature>
<feature type="domain" description="Disease resistance protein At4g27190-like leucine-rich repeats" evidence="4">
    <location>
        <begin position="159"/>
        <end position="255"/>
    </location>
</feature>
<evidence type="ECO:0000256" key="2">
    <source>
        <dbReference type="SAM" id="MobiDB-lite"/>
    </source>
</evidence>
<dbReference type="PANTHER" id="PTHR33463">
    <property type="entry name" value="NB-ARC DOMAIN-CONTAINING PROTEIN-RELATED"/>
    <property type="match status" value="1"/>
</dbReference>
<dbReference type="InterPro" id="IPR050905">
    <property type="entry name" value="Plant_NBS-LRR"/>
</dbReference>
<gene>
    <name evidence="5" type="ORF">MtrunA17_Chr3g0108111</name>
</gene>
<dbReference type="Gramene" id="rna16185">
    <property type="protein sequence ID" value="RHN67927.1"/>
    <property type="gene ID" value="gene16185"/>
</dbReference>
<keyword evidence="3" id="KW-0812">Transmembrane</keyword>
<organism evidence="5">
    <name type="scientific">Medicago truncatula</name>
    <name type="common">Barrel medic</name>
    <name type="synonym">Medicago tribuloides</name>
    <dbReference type="NCBI Taxonomy" id="3880"/>
    <lineage>
        <taxon>Eukaryota</taxon>
        <taxon>Viridiplantae</taxon>
        <taxon>Streptophyta</taxon>
        <taxon>Embryophyta</taxon>
        <taxon>Tracheophyta</taxon>
        <taxon>Spermatophyta</taxon>
        <taxon>Magnoliopsida</taxon>
        <taxon>eudicotyledons</taxon>
        <taxon>Gunneridae</taxon>
        <taxon>Pentapetalae</taxon>
        <taxon>rosids</taxon>
        <taxon>fabids</taxon>
        <taxon>Fabales</taxon>
        <taxon>Fabaceae</taxon>
        <taxon>Papilionoideae</taxon>
        <taxon>50 kb inversion clade</taxon>
        <taxon>NPAAA clade</taxon>
        <taxon>Hologalegina</taxon>
        <taxon>IRL clade</taxon>
        <taxon>Trifolieae</taxon>
        <taxon>Medicago</taxon>
    </lineage>
</organism>
<dbReference type="AlphaFoldDB" id="A0A396IYA0"/>
<evidence type="ECO:0000259" key="4">
    <source>
        <dbReference type="Pfam" id="PF23247"/>
    </source>
</evidence>
<feature type="domain" description="Disease resistance protein At4g27190-like leucine-rich repeats" evidence="4">
    <location>
        <begin position="256"/>
        <end position="370"/>
    </location>
</feature>
<feature type="compositionally biased region" description="Basic and acidic residues" evidence="2">
    <location>
        <begin position="436"/>
        <end position="459"/>
    </location>
</feature>
<dbReference type="PANTHER" id="PTHR33463:SF105">
    <property type="entry name" value="AND NB-ARC DOMAIN DISEASE RESISTANCE PROTEIN, PUTATIVE-RELATED"/>
    <property type="match status" value="1"/>
</dbReference>
<dbReference type="EMBL" id="PSQE01000003">
    <property type="protein sequence ID" value="RHN67927.1"/>
    <property type="molecule type" value="Genomic_DNA"/>
</dbReference>
<keyword evidence="3" id="KW-0472">Membrane</keyword>
<accession>A0A396IYA0</accession>
<dbReference type="InterPro" id="IPR032675">
    <property type="entry name" value="LRR_dom_sf"/>
</dbReference>
<name>A0A396IYA0_MEDTR</name>
<dbReference type="SUPFAM" id="SSF52058">
    <property type="entry name" value="L domain-like"/>
    <property type="match status" value="1"/>
</dbReference>
<feature type="transmembrane region" description="Helical" evidence="3">
    <location>
        <begin position="603"/>
        <end position="620"/>
    </location>
</feature>
<evidence type="ECO:0000256" key="3">
    <source>
        <dbReference type="SAM" id="Phobius"/>
    </source>
</evidence>
<feature type="compositionally biased region" description="Polar residues" evidence="2">
    <location>
        <begin position="505"/>
        <end position="542"/>
    </location>
</feature>
<dbReference type="InterPro" id="IPR057135">
    <property type="entry name" value="At4g27190-like_LRR"/>
</dbReference>
<dbReference type="Proteomes" id="UP000265566">
    <property type="component" value="Chromosome 3"/>
</dbReference>
<proteinExistence type="predicted"/>
<comment type="caution">
    <text evidence="5">The sequence shown here is derived from an EMBL/GenBank/DDBJ whole genome shotgun (WGS) entry which is preliminary data.</text>
</comment>
<sequence>MNISKMKSVFILSIAPRMLLETLTISKCDELKHIIIDTGYHNTGGNNWGTVFPNLRSVEVGDCEQLEYIIGQYTDDHQNHTEIHLRLPALECLSLWNLPSLVGMSRKQYQTTFPPLEELELIECSQFANIKSIGDFITHHSVIRSVDDRIIEELSGNVDHFLALKKLVVYNNSEVESIVCLNEINEQKMNLALKVIDLDVLPMMTCLFVGPKISISLQNLKELRIMRCEKLKIIFSTCIIRCLPQLHYIRVEECKELKHIIEDDLENKKSSNFMSTKTCFQKLKTLVVAKCNKLKYVFPISVYKELPELNYLIIREADELEEIFVSEGDDHKVEIPYLRFVVFENLPSLCHAQGIQFEAVTYRFIQNCQKLSLASATTAILESDLYGLDINIYDWELKDYLRALFRQLQKETKGHNNGNENPENSKGFAAGVEVKASSEHKLTSPKKTKETPKTEHELVENVPDLEIPTNSKELMNEQTMDQQRLVGETDTAVKPFQVSEISVEEGTTSANAKRTTASSQCLKETENQSIQGGPTSETRNEPSIQLVSDLDGSQETTQTNDNQGEDLLDRFSFLICYLIALLTLNLIVGSIVMKVRLNREEQFPMVFYSFILFSINISMLK</sequence>
<keyword evidence="1" id="KW-0611">Plant defense</keyword>
<feature type="region of interest" description="Disordered" evidence="2">
    <location>
        <begin position="432"/>
        <end position="461"/>
    </location>
</feature>